<sequence length="177" mass="19399">MRELVFPLLLLSSVFVISEATLCYQCSDAKSDGGCRNDIQGLLSDRHRFQNSTNITITDLNSKFTFLKNCSTAWGEQCLIENIRQAGTGQMLSFMRGCTNGKVFSLTDFPNRTIVPDNQTTCAFRPGSGKVVVCLTTCRTDFCNGPQPFTEAGSAGCSLSLVLVVAMYMVHVVLLMQ</sequence>
<dbReference type="GeneID" id="111130454"/>
<evidence type="ECO:0000313" key="4">
    <source>
        <dbReference type="RefSeq" id="XP_022333239.1"/>
    </source>
</evidence>
<keyword evidence="1" id="KW-0472">Membrane</keyword>
<protein>
    <submittedName>
        <fullName evidence="4">Uncharacterized protein LOC111130454</fullName>
    </submittedName>
</protein>
<gene>
    <name evidence="4" type="primary">LOC111130454</name>
</gene>
<keyword evidence="1" id="KW-0812">Transmembrane</keyword>
<dbReference type="Proteomes" id="UP000694844">
    <property type="component" value="Chromosome 4"/>
</dbReference>
<dbReference type="AlphaFoldDB" id="A0A8B8E0I5"/>
<evidence type="ECO:0000256" key="2">
    <source>
        <dbReference type="SAM" id="SignalP"/>
    </source>
</evidence>
<keyword evidence="2" id="KW-0732">Signal</keyword>
<dbReference type="OrthoDB" id="6132840at2759"/>
<accession>A0A8B8E0I5</accession>
<feature type="signal peptide" evidence="2">
    <location>
        <begin position="1"/>
        <end position="20"/>
    </location>
</feature>
<name>A0A8B8E0I5_CRAVI</name>
<dbReference type="RefSeq" id="XP_022333239.1">
    <property type="nucleotide sequence ID" value="XM_022477531.1"/>
</dbReference>
<keyword evidence="1" id="KW-1133">Transmembrane helix</keyword>
<organism evidence="3 4">
    <name type="scientific">Crassostrea virginica</name>
    <name type="common">Eastern oyster</name>
    <dbReference type="NCBI Taxonomy" id="6565"/>
    <lineage>
        <taxon>Eukaryota</taxon>
        <taxon>Metazoa</taxon>
        <taxon>Spiralia</taxon>
        <taxon>Lophotrochozoa</taxon>
        <taxon>Mollusca</taxon>
        <taxon>Bivalvia</taxon>
        <taxon>Autobranchia</taxon>
        <taxon>Pteriomorphia</taxon>
        <taxon>Ostreida</taxon>
        <taxon>Ostreoidea</taxon>
        <taxon>Ostreidae</taxon>
        <taxon>Crassostrea</taxon>
    </lineage>
</organism>
<feature type="chain" id="PRO_5034326734" evidence="2">
    <location>
        <begin position="21"/>
        <end position="177"/>
    </location>
</feature>
<reference evidence="4" key="1">
    <citation type="submission" date="2025-08" db="UniProtKB">
        <authorList>
            <consortium name="RefSeq"/>
        </authorList>
    </citation>
    <scope>IDENTIFICATION</scope>
    <source>
        <tissue evidence="4">Whole sample</tissue>
    </source>
</reference>
<dbReference type="KEGG" id="cvn:111130454"/>
<evidence type="ECO:0000256" key="1">
    <source>
        <dbReference type="SAM" id="Phobius"/>
    </source>
</evidence>
<feature type="transmembrane region" description="Helical" evidence="1">
    <location>
        <begin position="152"/>
        <end position="176"/>
    </location>
</feature>
<proteinExistence type="predicted"/>
<evidence type="ECO:0000313" key="3">
    <source>
        <dbReference type="Proteomes" id="UP000694844"/>
    </source>
</evidence>
<keyword evidence="3" id="KW-1185">Reference proteome</keyword>